<dbReference type="PANTHER" id="PTHR34696">
    <property type="entry name" value="PHOSPHORIBOSYLFORMYLGLYCINAMIDINE SYNTHASE SUBUNIT PURS"/>
    <property type="match status" value="1"/>
</dbReference>
<comment type="function">
    <text evidence="6">Part of the phosphoribosylformylglycinamidine synthase complex involved in the purines biosynthetic pathway. Catalyzes the ATP-dependent conversion of formylglycinamide ribonucleotide (FGAR) and glutamine to yield formylglycinamidine ribonucleotide (FGAM) and glutamate. The FGAM synthase complex is composed of three subunits. PurQ produces an ammonia molecule by converting glutamine to glutamate. PurL transfers the ammonia molecule to FGAR to form FGAM in an ATP-dependent manner. PurS interacts with PurQ and PurL and is thought to assist in the transfer of the ammonia molecule from PurQ to PurL.</text>
</comment>
<dbReference type="InterPro" id="IPR003850">
    <property type="entry name" value="PurS"/>
</dbReference>
<comment type="subunit">
    <text evidence="6">Part of the FGAM synthase complex composed of 1 PurL, 1 PurQ and 2 PurS subunits.</text>
</comment>
<dbReference type="GO" id="GO:0004642">
    <property type="term" value="F:phosphoribosylformylglycinamidine synthase activity"/>
    <property type="evidence" value="ECO:0007669"/>
    <property type="project" value="UniProtKB-EC"/>
</dbReference>
<evidence type="ECO:0000256" key="3">
    <source>
        <dbReference type="ARBA" id="ARBA00022741"/>
    </source>
</evidence>
<dbReference type="NCBIfam" id="TIGR00302">
    <property type="entry name" value="phosphoribosylformylglycinamidine synthase subunit PurS"/>
    <property type="match status" value="1"/>
</dbReference>
<organism evidence="7 8">
    <name type="scientific">Acetobacter fallax</name>
    <dbReference type="NCBI Taxonomy" id="1737473"/>
    <lineage>
        <taxon>Bacteria</taxon>
        <taxon>Pseudomonadati</taxon>
        <taxon>Pseudomonadota</taxon>
        <taxon>Alphaproteobacteria</taxon>
        <taxon>Acetobacterales</taxon>
        <taxon>Acetobacteraceae</taxon>
        <taxon>Acetobacter</taxon>
    </lineage>
</organism>
<keyword evidence="3 6" id="KW-0547">Nucleotide-binding</keyword>
<sequence length="80" mass="8971">MKVRVIVSLKEGVLDPQGKAINHALHVLEFPEVCEVRTGKVIELDLDEENPQRAAQRAHKMAESLLANQVIEDFIVEIAK</sequence>
<comment type="pathway">
    <text evidence="6">Purine metabolism; IMP biosynthesis via de novo pathway; 5-amino-1-(5-phospho-D-ribosyl)imidazole from N(2)-formyl-N(1)-(5-phospho-D-ribosyl)glycinamide: step 1/2.</text>
</comment>
<dbReference type="Proteomes" id="UP000615326">
    <property type="component" value="Unassembled WGS sequence"/>
</dbReference>
<dbReference type="EMBL" id="WOSW01000009">
    <property type="protein sequence ID" value="NHO32310.1"/>
    <property type="molecule type" value="Genomic_DNA"/>
</dbReference>
<keyword evidence="5 6" id="KW-0067">ATP-binding</keyword>
<keyword evidence="1 6" id="KW-0963">Cytoplasm</keyword>
<protein>
    <recommendedName>
        <fullName evidence="6">Phosphoribosylformylglycinamidine synthase subunit PurS</fullName>
        <shortName evidence="6">FGAM synthase</shortName>
        <ecNumber evidence="6">6.3.5.3</ecNumber>
    </recommendedName>
    <alternativeName>
        <fullName evidence="6">Formylglycinamide ribonucleotide amidotransferase subunit III</fullName>
        <shortName evidence="6">FGAR amidotransferase III</shortName>
        <shortName evidence="6">FGAR-AT III</shortName>
    </alternativeName>
    <alternativeName>
        <fullName evidence="6">Phosphoribosylformylglycinamidine synthase subunit III</fullName>
    </alternativeName>
</protein>
<evidence type="ECO:0000313" key="8">
    <source>
        <dbReference type="Proteomes" id="UP000615326"/>
    </source>
</evidence>
<keyword evidence="2 6" id="KW-0436">Ligase</keyword>
<comment type="subcellular location">
    <subcellularLocation>
        <location evidence="6">Cytoplasm</location>
    </subcellularLocation>
</comment>
<comment type="catalytic activity">
    <reaction evidence="6">
        <text>N(2)-formyl-N(1)-(5-phospho-beta-D-ribosyl)glycinamide + L-glutamine + ATP + H2O = 2-formamido-N(1)-(5-O-phospho-beta-D-ribosyl)acetamidine + L-glutamate + ADP + phosphate + H(+)</text>
        <dbReference type="Rhea" id="RHEA:17129"/>
        <dbReference type="ChEBI" id="CHEBI:15377"/>
        <dbReference type="ChEBI" id="CHEBI:15378"/>
        <dbReference type="ChEBI" id="CHEBI:29985"/>
        <dbReference type="ChEBI" id="CHEBI:30616"/>
        <dbReference type="ChEBI" id="CHEBI:43474"/>
        <dbReference type="ChEBI" id="CHEBI:58359"/>
        <dbReference type="ChEBI" id="CHEBI:147286"/>
        <dbReference type="ChEBI" id="CHEBI:147287"/>
        <dbReference type="ChEBI" id="CHEBI:456216"/>
        <dbReference type="EC" id="6.3.5.3"/>
    </reaction>
</comment>
<dbReference type="NCBIfam" id="NF004630">
    <property type="entry name" value="PRK05974.1"/>
    <property type="match status" value="1"/>
</dbReference>
<dbReference type="RefSeq" id="WP_173576841.1">
    <property type="nucleotide sequence ID" value="NZ_WOSW01000009.1"/>
</dbReference>
<dbReference type="PANTHER" id="PTHR34696:SF1">
    <property type="entry name" value="PHOSPHORIBOSYLFORMYLGLYCINAMIDINE SYNTHASE SUBUNIT PURS"/>
    <property type="match status" value="1"/>
</dbReference>
<dbReference type="Pfam" id="PF02700">
    <property type="entry name" value="PurS"/>
    <property type="match status" value="1"/>
</dbReference>
<dbReference type="InterPro" id="IPR036604">
    <property type="entry name" value="PurS-like_sf"/>
</dbReference>
<evidence type="ECO:0000256" key="2">
    <source>
        <dbReference type="ARBA" id="ARBA00022598"/>
    </source>
</evidence>
<evidence type="ECO:0000256" key="6">
    <source>
        <dbReference type="HAMAP-Rule" id="MF_01926"/>
    </source>
</evidence>
<keyword evidence="8" id="KW-1185">Reference proteome</keyword>
<dbReference type="EC" id="6.3.5.3" evidence="6"/>
<comment type="similarity">
    <text evidence="6">Belongs to the PurS family.</text>
</comment>
<dbReference type="HAMAP" id="MF_01926">
    <property type="entry name" value="PurS"/>
    <property type="match status" value="1"/>
</dbReference>
<comment type="caution">
    <text evidence="7">The sequence shown here is derived from an EMBL/GenBank/DDBJ whole genome shotgun (WGS) entry which is preliminary data.</text>
</comment>
<gene>
    <name evidence="6 7" type="primary">purS</name>
    <name evidence="7" type="ORF">GOB84_06985</name>
</gene>
<keyword evidence="4 6" id="KW-0658">Purine biosynthesis</keyword>
<evidence type="ECO:0000256" key="5">
    <source>
        <dbReference type="ARBA" id="ARBA00022840"/>
    </source>
</evidence>
<evidence type="ECO:0000256" key="1">
    <source>
        <dbReference type="ARBA" id="ARBA00022490"/>
    </source>
</evidence>
<evidence type="ECO:0000313" key="7">
    <source>
        <dbReference type="EMBL" id="NHO32310.1"/>
    </source>
</evidence>
<name>A0ABX0KCT4_9PROT</name>
<accession>A0ABX0KCT4</accession>
<reference evidence="7 8" key="1">
    <citation type="journal article" date="2020" name="Int. J. Syst. Evol. Microbiol.">
        <title>Novel acetic acid bacteria from cider fermentations: Acetobacter conturbans sp. nov. and Acetobacter fallax sp. nov.</title>
        <authorList>
            <person name="Sombolestani A.S."/>
            <person name="Cleenwerck I."/>
            <person name="Cnockaert M."/>
            <person name="Borremans W."/>
            <person name="Wieme A.D."/>
            <person name="De Vuyst L."/>
            <person name="Vandamme P."/>
        </authorList>
    </citation>
    <scope>NUCLEOTIDE SEQUENCE [LARGE SCALE GENOMIC DNA]</scope>
    <source>
        <strain evidence="7 8">LMG 1637</strain>
    </source>
</reference>
<evidence type="ECO:0000256" key="4">
    <source>
        <dbReference type="ARBA" id="ARBA00022755"/>
    </source>
</evidence>
<dbReference type="Gene3D" id="3.30.1280.10">
    <property type="entry name" value="Phosphoribosylformylglycinamidine synthase subunit PurS"/>
    <property type="match status" value="1"/>
</dbReference>
<proteinExistence type="inferred from homology"/>
<dbReference type="SUPFAM" id="SSF82697">
    <property type="entry name" value="PurS-like"/>
    <property type="match status" value="1"/>
</dbReference>